<dbReference type="SUPFAM" id="SSF53649">
    <property type="entry name" value="Alkaline phosphatase-like"/>
    <property type="match status" value="1"/>
</dbReference>
<protein>
    <submittedName>
        <fullName evidence="1">Sulfatase</fullName>
    </submittedName>
</protein>
<evidence type="ECO:0000313" key="2">
    <source>
        <dbReference type="Proteomes" id="UP000321577"/>
    </source>
</evidence>
<evidence type="ECO:0000313" key="1">
    <source>
        <dbReference type="EMBL" id="GEP40754.1"/>
    </source>
</evidence>
<dbReference type="Pfam" id="PF07394">
    <property type="entry name" value="DUF1501"/>
    <property type="match status" value="1"/>
</dbReference>
<proteinExistence type="predicted"/>
<dbReference type="PANTHER" id="PTHR43737:SF1">
    <property type="entry name" value="DUF1501 DOMAIN-CONTAINING PROTEIN"/>
    <property type="match status" value="1"/>
</dbReference>
<dbReference type="PANTHER" id="PTHR43737">
    <property type="entry name" value="BLL7424 PROTEIN"/>
    <property type="match status" value="1"/>
</dbReference>
<sequence length="485" mass="53438">MDPIFESNLLQTRRQFFGHSGLRLGGLGLTYAMGRDAFAAPSPQVYQPLPGLPHFAAKAKAVIYLHMNGGPSQLDTWDYKPQLQEWYDKDLPPSVQGGQRLTGMTSKQARFPIAPSLFKFAQYGKCGRWVSELLPHTAKHVDDIALIKTVHTNAINHDPACTFVMTGREVPGFASIGSWLSYGLGSESNDLPSFVVLTPKWSAKAPAQALFTRMWSSGFLPGKFSGVALRAVGDPVLYIQNPDGVSGTHRRAMLDTLAQMNAHSFAKLGDPEIQTRISQYEMAFRMQTSVPELVDLKSESQATLDMYGPEVLQPGSFAASAILARRLVERGTRVVQVLHRGWDQHGNLPSDIRLQCGDTDQPIGALLTDLKQRGLLDSTLVIWGGEFGRTVYSQGGLTKENYGRDHHPRNFCMWMAGGGVKGGISFGESDDFSYNIATDPAHLNDINATIMHQCGIDHERLNFKFQGLDARLTGVEKQHVIKQVI</sequence>
<keyword evidence="2" id="KW-1185">Reference proteome</keyword>
<name>A0A512M1Y2_9BACT</name>
<reference evidence="1 2" key="1">
    <citation type="submission" date="2019-07" db="EMBL/GenBank/DDBJ databases">
        <title>Whole genome shotgun sequence of Brevifollis gellanilyticus NBRC 108608.</title>
        <authorList>
            <person name="Hosoyama A."/>
            <person name="Uohara A."/>
            <person name="Ohji S."/>
            <person name="Ichikawa N."/>
        </authorList>
    </citation>
    <scope>NUCLEOTIDE SEQUENCE [LARGE SCALE GENOMIC DNA]</scope>
    <source>
        <strain evidence="1 2">NBRC 108608</strain>
    </source>
</reference>
<dbReference type="Proteomes" id="UP000321577">
    <property type="component" value="Unassembled WGS sequence"/>
</dbReference>
<dbReference type="InterPro" id="IPR010869">
    <property type="entry name" value="DUF1501"/>
</dbReference>
<dbReference type="OrthoDB" id="127333at2"/>
<accession>A0A512M1Y2</accession>
<comment type="caution">
    <text evidence="1">The sequence shown here is derived from an EMBL/GenBank/DDBJ whole genome shotgun (WGS) entry which is preliminary data.</text>
</comment>
<gene>
    <name evidence="1" type="ORF">BGE01nite_00450</name>
</gene>
<dbReference type="AlphaFoldDB" id="A0A512M1Y2"/>
<dbReference type="EMBL" id="BKAG01000001">
    <property type="protein sequence ID" value="GEP40754.1"/>
    <property type="molecule type" value="Genomic_DNA"/>
</dbReference>
<dbReference type="Gene3D" id="3.40.720.10">
    <property type="entry name" value="Alkaline Phosphatase, subunit A"/>
    <property type="match status" value="1"/>
</dbReference>
<organism evidence="1 2">
    <name type="scientific">Brevifollis gellanilyticus</name>
    <dbReference type="NCBI Taxonomy" id="748831"/>
    <lineage>
        <taxon>Bacteria</taxon>
        <taxon>Pseudomonadati</taxon>
        <taxon>Verrucomicrobiota</taxon>
        <taxon>Verrucomicrobiia</taxon>
        <taxon>Verrucomicrobiales</taxon>
        <taxon>Verrucomicrobiaceae</taxon>
    </lineage>
</organism>
<dbReference type="RefSeq" id="WP_146848245.1">
    <property type="nucleotide sequence ID" value="NZ_BKAG01000001.1"/>
</dbReference>
<dbReference type="InterPro" id="IPR017850">
    <property type="entry name" value="Alkaline_phosphatase_core_sf"/>
</dbReference>